<dbReference type="Proteomes" id="UP000443353">
    <property type="component" value="Unassembled WGS sequence"/>
</dbReference>
<evidence type="ECO:0000313" key="3">
    <source>
        <dbReference type="Proteomes" id="UP000443353"/>
    </source>
</evidence>
<protein>
    <submittedName>
        <fullName evidence="2">Uncharacterized protein</fullName>
    </submittedName>
</protein>
<dbReference type="AlphaFoldDB" id="A0A7X3KA77"/>
<reference evidence="2 3" key="1">
    <citation type="submission" date="2019-12" db="EMBL/GenBank/DDBJ databases">
        <authorList>
            <person name="Li C."/>
            <person name="Zhao J."/>
        </authorList>
    </citation>
    <scope>NUCLEOTIDE SEQUENCE [LARGE SCALE GENOMIC DNA]</scope>
    <source>
        <strain evidence="2 3">NEAU-DD11</strain>
    </source>
</reference>
<keyword evidence="3" id="KW-1185">Reference proteome</keyword>
<sequence>MPPSPSIQLPGARAHGRLALAVLVSGAAHLLWLGLVQTTSVALPRFPGHDDAPPQAATEPQPDPAPAAPTDVRPPGRMDVLAAATRDAAVIARELNHAPGAPQRFRSRAQDEIDRRFDAAHAAGVSWFRSARIEDITTAADGNARVYRIVTPVGVFCRTYPANGSAPMNTTCPR</sequence>
<feature type="region of interest" description="Disordered" evidence="1">
    <location>
        <begin position="46"/>
        <end position="75"/>
    </location>
</feature>
<name>A0A7X3KA77_9BURK</name>
<dbReference type="EMBL" id="WSES01000008">
    <property type="protein sequence ID" value="MVW63332.1"/>
    <property type="molecule type" value="Genomic_DNA"/>
</dbReference>
<gene>
    <name evidence="2" type="ORF">GPY61_25750</name>
</gene>
<organism evidence="2 3">
    <name type="scientific">Massilia cellulosiltytica</name>
    <dbReference type="NCBI Taxonomy" id="2683234"/>
    <lineage>
        <taxon>Bacteria</taxon>
        <taxon>Pseudomonadati</taxon>
        <taxon>Pseudomonadota</taxon>
        <taxon>Betaproteobacteria</taxon>
        <taxon>Burkholderiales</taxon>
        <taxon>Oxalobacteraceae</taxon>
        <taxon>Telluria group</taxon>
        <taxon>Massilia</taxon>
    </lineage>
</organism>
<evidence type="ECO:0000256" key="1">
    <source>
        <dbReference type="SAM" id="MobiDB-lite"/>
    </source>
</evidence>
<comment type="caution">
    <text evidence="2">The sequence shown here is derived from an EMBL/GenBank/DDBJ whole genome shotgun (WGS) entry which is preliminary data.</text>
</comment>
<accession>A0A7X3KA77</accession>
<proteinExistence type="predicted"/>
<evidence type="ECO:0000313" key="2">
    <source>
        <dbReference type="EMBL" id="MVW63332.1"/>
    </source>
</evidence>
<dbReference type="RefSeq" id="WP_160410291.1">
    <property type="nucleotide sequence ID" value="NZ_WSES01000008.1"/>
</dbReference>